<reference evidence="1 2" key="1">
    <citation type="submission" date="2017-05" db="EMBL/GenBank/DDBJ databases">
        <title>Genome of assembly of the Bengalese finch, Lonchura striata domestica.</title>
        <authorList>
            <person name="Colquitt B.M."/>
            <person name="Brainard M.S."/>
        </authorList>
    </citation>
    <scope>NUCLEOTIDE SEQUENCE [LARGE SCALE GENOMIC DNA]</scope>
    <source>
        <strain evidence="1">White83orange57</strain>
    </source>
</reference>
<dbReference type="PANTHER" id="PTHR33332">
    <property type="entry name" value="REVERSE TRANSCRIPTASE DOMAIN-CONTAINING PROTEIN"/>
    <property type="match status" value="1"/>
</dbReference>
<gene>
    <name evidence="1" type="primary">GCNT2</name>
    <name evidence="1" type="ORF">RLOC_00005810</name>
</gene>
<evidence type="ECO:0000313" key="2">
    <source>
        <dbReference type="Proteomes" id="UP000197619"/>
    </source>
</evidence>
<sequence length="227" mass="26013">MDPKMLFREPNCTENITQSCHITCVPAAEEAIYSLAYLMTLHKEFDTFEFFFRELFMLQNVCRVHVDNWVTSGMTERGSTVTSALFATVSTLEGRDDIQRDLDRLERWDCANFMEFNKDKCKVLLMGLGSPKDKYGLGENEVRVDLRRRTWLCLLLSMTQQCVPAAQKAKCVLGCIQSSVASRLGEVILPLCPALVRPHLQCCMQLWAPNMRKTWTCWSKARGGLQR</sequence>
<dbReference type="Proteomes" id="UP000197619">
    <property type="component" value="Unassembled WGS sequence"/>
</dbReference>
<dbReference type="EMBL" id="MUZQ01000101">
    <property type="protein sequence ID" value="OWK58388.1"/>
    <property type="molecule type" value="Genomic_DNA"/>
</dbReference>
<name>A0A218UXL7_9PASE</name>
<protein>
    <submittedName>
        <fullName evidence="1">N-acetyllactosaminide beta-1,6-N-acetylglucosaminyl-transferase</fullName>
    </submittedName>
</protein>
<dbReference type="AlphaFoldDB" id="A0A218UXL7"/>
<proteinExistence type="predicted"/>
<accession>A0A218UXL7</accession>
<organism evidence="1 2">
    <name type="scientific">Lonchura striata</name>
    <name type="common">white-rumped munia</name>
    <dbReference type="NCBI Taxonomy" id="40157"/>
    <lineage>
        <taxon>Eukaryota</taxon>
        <taxon>Metazoa</taxon>
        <taxon>Chordata</taxon>
        <taxon>Craniata</taxon>
        <taxon>Vertebrata</taxon>
        <taxon>Euteleostomi</taxon>
        <taxon>Archelosauria</taxon>
        <taxon>Archosauria</taxon>
        <taxon>Dinosauria</taxon>
        <taxon>Saurischia</taxon>
        <taxon>Theropoda</taxon>
        <taxon>Coelurosauria</taxon>
        <taxon>Aves</taxon>
        <taxon>Neognathae</taxon>
        <taxon>Neoaves</taxon>
        <taxon>Telluraves</taxon>
        <taxon>Australaves</taxon>
        <taxon>Passeriformes</taxon>
        <taxon>Passeroidea</taxon>
        <taxon>Estrildidae</taxon>
        <taxon>Estrildinae</taxon>
        <taxon>Lonchura</taxon>
    </lineage>
</organism>
<evidence type="ECO:0000313" key="1">
    <source>
        <dbReference type="EMBL" id="OWK58388.1"/>
    </source>
</evidence>
<comment type="caution">
    <text evidence="1">The sequence shown here is derived from an EMBL/GenBank/DDBJ whole genome shotgun (WGS) entry which is preliminary data.</text>
</comment>
<keyword evidence="2" id="KW-1185">Reference proteome</keyword>